<dbReference type="AlphaFoldDB" id="A0A7X5QTG7"/>
<evidence type="ECO:0000256" key="1">
    <source>
        <dbReference type="SAM" id="Phobius"/>
    </source>
</evidence>
<dbReference type="Pfam" id="PF13559">
    <property type="entry name" value="DUF4129"/>
    <property type="match status" value="1"/>
</dbReference>
<feature type="transmembrane region" description="Helical" evidence="1">
    <location>
        <begin position="121"/>
        <end position="152"/>
    </location>
</feature>
<evidence type="ECO:0000313" key="4">
    <source>
        <dbReference type="Proteomes" id="UP000518878"/>
    </source>
</evidence>
<dbReference type="Gene3D" id="3.10.620.30">
    <property type="match status" value="1"/>
</dbReference>
<feature type="domain" description="Transglutaminase-like" evidence="2">
    <location>
        <begin position="410"/>
        <end position="481"/>
    </location>
</feature>
<dbReference type="PANTHER" id="PTHR42736">
    <property type="entry name" value="PROTEIN-GLUTAMINE GAMMA-GLUTAMYLTRANSFERASE"/>
    <property type="match status" value="1"/>
</dbReference>
<reference evidence="3 4" key="1">
    <citation type="journal article" date="2006" name="Int. J. Syst. Evol. Microbiol.">
        <title>Dyella yeojuensis sp. nov., isolated from greenhouse soil in Korea.</title>
        <authorList>
            <person name="Kim B.Y."/>
            <person name="Weon H.Y."/>
            <person name="Lee K.H."/>
            <person name="Seok S.J."/>
            <person name="Kwon S.W."/>
            <person name="Go S.J."/>
            <person name="Stackebrandt E."/>
        </authorList>
    </citation>
    <scope>NUCLEOTIDE SEQUENCE [LARGE SCALE GENOMIC DNA]</scope>
    <source>
        <strain evidence="3 4">DSM 17673</strain>
    </source>
</reference>
<name>A0A7X5QTG7_9GAMM</name>
<dbReference type="InterPro" id="IPR021878">
    <property type="entry name" value="TgpA_N"/>
</dbReference>
<dbReference type="InterPro" id="IPR002931">
    <property type="entry name" value="Transglutaminase-like"/>
</dbReference>
<sequence>MTGFRPSLRRKPSSEPILDRRPFDLLCLTMGFVLLVHAAHLPWWLTTVLAIVLVARWQQRRSGGRNAPIWIKLPLIGLLLGTVIVQNGTLFGREPGSAFAVGLLVLKLLESEHRRDARVGIAFACFALMSALLFDQGLVASFFVCLGIVPALATLRSLEEVEPQATPWAREFTPVLLALLAAVPLSLFAFLFVPRLSSPLWGTPQSGQAVTGLSNRLAPGDMLDLMTDDTPALRVTFTGAPPPNAARYFRAYTMQSFDGKGWSPGYRNSRRPPSRADYGSQFAYQFSMEPTHDRVLPMLDLPTAAPADAIMRADHTVLAKRRVDEVTSFTGYAASTYRLEPSLDDEVRRENLQLPAGVGPQARALAASWVERYGEDRAAIARAALAMFHTNFSYTLAPEPLGRDRIDDFLFATREGYCEHYASAFTFLMRAAGIPARVVTGYQGGYWNGTARYLLVRRSDAHAWSEVWLEGRGWVRFDPTAAVRPERVQLGAAAANAGHGGDEGLLDFPWLRDLRDRWDVVNQWWNRGVIGFDALRQQGLLQPFGIARAEVSDLAMIFAVGCAVLVAVALGWALFQRREGDALDASMRRLQRKLARAGVSRRTGEGPRHFLARAARALPGQRNALERLSELYLRSRYGHDEPPPESVTRFRREVKELKTRRVVK</sequence>
<gene>
    <name evidence="3" type="ORF">HBF32_06545</name>
</gene>
<proteinExistence type="predicted"/>
<dbReference type="Pfam" id="PF11992">
    <property type="entry name" value="TgpA_N"/>
    <property type="match status" value="1"/>
</dbReference>
<dbReference type="SUPFAM" id="SSF54001">
    <property type="entry name" value="Cysteine proteinases"/>
    <property type="match status" value="1"/>
</dbReference>
<feature type="transmembrane region" description="Helical" evidence="1">
    <location>
        <begin position="32"/>
        <end position="55"/>
    </location>
</feature>
<keyword evidence="4" id="KW-1185">Reference proteome</keyword>
<keyword evidence="1" id="KW-0812">Transmembrane</keyword>
<dbReference type="Proteomes" id="UP000518878">
    <property type="component" value="Unassembled WGS sequence"/>
</dbReference>
<feature type="transmembrane region" description="Helical" evidence="1">
    <location>
        <begin position="67"/>
        <end position="85"/>
    </location>
</feature>
<dbReference type="InterPro" id="IPR052901">
    <property type="entry name" value="Bact_TGase-like"/>
</dbReference>
<dbReference type="InterPro" id="IPR025403">
    <property type="entry name" value="TgpA-like_C"/>
</dbReference>
<protein>
    <submittedName>
        <fullName evidence="3">DUF3488 domain-containing transglutaminase family protein</fullName>
    </submittedName>
</protein>
<dbReference type="EMBL" id="JAAQTL010000001">
    <property type="protein sequence ID" value="NID15128.1"/>
    <property type="molecule type" value="Genomic_DNA"/>
</dbReference>
<evidence type="ECO:0000313" key="3">
    <source>
        <dbReference type="EMBL" id="NID15128.1"/>
    </source>
</evidence>
<dbReference type="InterPro" id="IPR038765">
    <property type="entry name" value="Papain-like_cys_pep_sf"/>
</dbReference>
<keyword evidence="1" id="KW-1133">Transmembrane helix</keyword>
<feature type="transmembrane region" description="Helical" evidence="1">
    <location>
        <begin position="554"/>
        <end position="575"/>
    </location>
</feature>
<dbReference type="PANTHER" id="PTHR42736:SF1">
    <property type="entry name" value="PROTEIN-GLUTAMINE GAMMA-GLUTAMYLTRANSFERASE"/>
    <property type="match status" value="1"/>
</dbReference>
<evidence type="ECO:0000259" key="2">
    <source>
        <dbReference type="SMART" id="SM00460"/>
    </source>
</evidence>
<dbReference type="Pfam" id="PF01841">
    <property type="entry name" value="Transglut_core"/>
    <property type="match status" value="1"/>
</dbReference>
<dbReference type="SMART" id="SM00460">
    <property type="entry name" value="TGc"/>
    <property type="match status" value="1"/>
</dbReference>
<feature type="transmembrane region" description="Helical" evidence="1">
    <location>
        <begin position="172"/>
        <end position="193"/>
    </location>
</feature>
<comment type="caution">
    <text evidence="3">The sequence shown here is derived from an EMBL/GenBank/DDBJ whole genome shotgun (WGS) entry which is preliminary data.</text>
</comment>
<accession>A0A7X5QTG7</accession>
<keyword evidence="1" id="KW-0472">Membrane</keyword>
<dbReference type="RefSeq" id="WP_166698899.1">
    <property type="nucleotide sequence ID" value="NZ_JAAQTL010000001.1"/>
</dbReference>
<organism evidence="3 4">
    <name type="scientific">Luteibacter yeojuensis</name>
    <dbReference type="NCBI Taxonomy" id="345309"/>
    <lineage>
        <taxon>Bacteria</taxon>
        <taxon>Pseudomonadati</taxon>
        <taxon>Pseudomonadota</taxon>
        <taxon>Gammaproteobacteria</taxon>
        <taxon>Lysobacterales</taxon>
        <taxon>Rhodanobacteraceae</taxon>
        <taxon>Luteibacter</taxon>
    </lineage>
</organism>